<dbReference type="FunFam" id="1.20.144.10:FF:000003">
    <property type="entry name" value="Dolichyldiphosphatase 1"/>
    <property type="match status" value="1"/>
</dbReference>
<dbReference type="AlphaFoldDB" id="A0A0K8TNR3"/>
<feature type="domain" description="Phosphatidic acid phosphatase type 2/haloperoxidase" evidence="12">
    <location>
        <begin position="69"/>
        <end position="188"/>
    </location>
</feature>
<feature type="transmembrane region" description="Helical" evidence="11">
    <location>
        <begin position="70"/>
        <end position="90"/>
    </location>
</feature>
<evidence type="ECO:0000256" key="3">
    <source>
        <dbReference type="ARBA" id="ARBA00005518"/>
    </source>
</evidence>
<feature type="transmembrane region" description="Helical" evidence="11">
    <location>
        <begin position="142"/>
        <end position="164"/>
    </location>
</feature>
<evidence type="ECO:0000256" key="2">
    <source>
        <dbReference type="ARBA" id="ARBA00004922"/>
    </source>
</evidence>
<dbReference type="GO" id="GO:0005789">
    <property type="term" value="C:endoplasmic reticulum membrane"/>
    <property type="evidence" value="ECO:0007669"/>
    <property type="project" value="UniProtKB-SubCell"/>
</dbReference>
<sequence>MSSSDDTSSAEKLEFHECRNLEWQPITLTFVEYPKGDIIGHFLAWVSLAPIAIGVGFVTLILFRRDLHTISFFLGTLINEITNLILKYWIKEPRPMDRLNIYTEYGMPSSHSQFIWFFSTYVTLFVVIRLHHMNNNAPLERAARFLVLLTSWILTALVCISRIYLRYHSWAQVIVGSIVGMLTGGSWFCLIHIVLSPMFPHIVSWKISEFLLLRDMTLIPNILWFEYTVTRQESRARARKLISMKSQ</sequence>
<dbReference type="CDD" id="cd03382">
    <property type="entry name" value="PAP2_dolichyldiphosphatase"/>
    <property type="match status" value="1"/>
</dbReference>
<accession>A0A0K8TNR3</accession>
<comment type="pathway">
    <text evidence="2 11">Protein modification; protein glycosylation.</text>
</comment>
<organism evidence="13">
    <name type="scientific">Tabanus bromius</name>
    <name type="common">Band-eyed brown horse fly</name>
    <dbReference type="NCBI Taxonomy" id="304241"/>
    <lineage>
        <taxon>Eukaryota</taxon>
        <taxon>Metazoa</taxon>
        <taxon>Ecdysozoa</taxon>
        <taxon>Arthropoda</taxon>
        <taxon>Hexapoda</taxon>
        <taxon>Insecta</taxon>
        <taxon>Pterygota</taxon>
        <taxon>Neoptera</taxon>
        <taxon>Endopterygota</taxon>
        <taxon>Diptera</taxon>
        <taxon>Brachycera</taxon>
        <taxon>Tabanomorpha</taxon>
        <taxon>Tabanoidea</taxon>
        <taxon>Tabanidae</taxon>
        <taxon>Tabanus</taxon>
    </lineage>
</organism>
<reference evidence="13" key="1">
    <citation type="journal article" date="2015" name="Insect Biochem. Mol. Biol.">
        <title>An insight into the sialome of the horse fly, Tabanus bromius.</title>
        <authorList>
            <person name="Ribeiro J.M."/>
            <person name="Kazimirova M."/>
            <person name="Takac P."/>
            <person name="Andersen J.F."/>
            <person name="Francischetti I.M."/>
        </authorList>
    </citation>
    <scope>NUCLEOTIDE SEQUENCE</scope>
</reference>
<feature type="transmembrane region" description="Helical" evidence="11">
    <location>
        <begin position="42"/>
        <end position="63"/>
    </location>
</feature>
<name>A0A0K8TNR3_TABBR</name>
<dbReference type="EC" id="3.6.1.43" evidence="11"/>
<dbReference type="PANTHER" id="PTHR11247">
    <property type="entry name" value="PALMITOYL-PROTEIN THIOESTERASE/DOLICHYLDIPHOSPHATASE 1"/>
    <property type="match status" value="1"/>
</dbReference>
<dbReference type="Pfam" id="PF01569">
    <property type="entry name" value="PAP2"/>
    <property type="match status" value="1"/>
</dbReference>
<evidence type="ECO:0000256" key="6">
    <source>
        <dbReference type="ARBA" id="ARBA00022824"/>
    </source>
</evidence>
<evidence type="ECO:0000313" key="13">
    <source>
        <dbReference type="EMBL" id="JAI15550.1"/>
    </source>
</evidence>
<evidence type="ECO:0000256" key="1">
    <source>
        <dbReference type="ARBA" id="ARBA00004477"/>
    </source>
</evidence>
<protein>
    <recommendedName>
        <fullName evidence="11">Dolichyldiphosphatase</fullName>
        <ecNumber evidence="11">3.6.1.43</ecNumber>
    </recommendedName>
</protein>
<dbReference type="InterPro" id="IPR000326">
    <property type="entry name" value="PAP2/HPO"/>
</dbReference>
<evidence type="ECO:0000256" key="9">
    <source>
        <dbReference type="ARBA" id="ARBA00024907"/>
    </source>
</evidence>
<evidence type="ECO:0000256" key="10">
    <source>
        <dbReference type="ARBA" id="ARBA00047349"/>
    </source>
</evidence>
<feature type="transmembrane region" description="Helical" evidence="11">
    <location>
        <begin position="110"/>
        <end position="130"/>
    </location>
</feature>
<comment type="similarity">
    <text evidence="3 11">Belongs to the dolichyldiphosphatase family.</text>
</comment>
<comment type="catalytic activity">
    <reaction evidence="10 11">
        <text>a di-trans,poly-cis-dolichyl diphosphate + H2O = a di-trans,poly-cis-dolichyl phosphate + phosphate + H(+)</text>
        <dbReference type="Rhea" id="RHEA:14385"/>
        <dbReference type="Rhea" id="RHEA-COMP:19498"/>
        <dbReference type="Rhea" id="RHEA-COMP:19506"/>
        <dbReference type="ChEBI" id="CHEBI:15377"/>
        <dbReference type="ChEBI" id="CHEBI:15378"/>
        <dbReference type="ChEBI" id="CHEBI:43474"/>
        <dbReference type="ChEBI" id="CHEBI:57497"/>
        <dbReference type="ChEBI" id="CHEBI:57683"/>
        <dbReference type="EC" id="3.6.1.43"/>
    </reaction>
</comment>
<evidence type="ECO:0000259" key="12">
    <source>
        <dbReference type="SMART" id="SM00014"/>
    </source>
</evidence>
<keyword evidence="4 11" id="KW-0812">Transmembrane</keyword>
<keyword evidence="7 11" id="KW-1133">Transmembrane helix</keyword>
<dbReference type="Gene3D" id="1.20.144.10">
    <property type="entry name" value="Phosphatidic acid phosphatase type 2/haloperoxidase"/>
    <property type="match status" value="1"/>
</dbReference>
<comment type="subcellular location">
    <subcellularLocation>
        <location evidence="1 11">Endoplasmic reticulum membrane</location>
        <topology evidence="1 11">Multi-pass membrane protein</topology>
    </subcellularLocation>
</comment>
<evidence type="ECO:0000256" key="11">
    <source>
        <dbReference type="RuleBase" id="RU367078"/>
    </source>
</evidence>
<evidence type="ECO:0000256" key="7">
    <source>
        <dbReference type="ARBA" id="ARBA00022989"/>
    </source>
</evidence>
<dbReference type="GO" id="GO:0006487">
    <property type="term" value="P:protein N-linked glycosylation"/>
    <property type="evidence" value="ECO:0007669"/>
    <property type="project" value="UniProtKB-UniRule"/>
</dbReference>
<evidence type="ECO:0000256" key="5">
    <source>
        <dbReference type="ARBA" id="ARBA00022801"/>
    </source>
</evidence>
<dbReference type="SMART" id="SM00014">
    <property type="entry name" value="acidPPc"/>
    <property type="match status" value="1"/>
</dbReference>
<dbReference type="InterPro" id="IPR036938">
    <property type="entry name" value="PAP2/HPO_sf"/>
</dbReference>
<proteinExistence type="evidence at transcript level"/>
<dbReference type="GO" id="GO:0047874">
    <property type="term" value="F:dolichyldiphosphatase activity"/>
    <property type="evidence" value="ECO:0007669"/>
    <property type="project" value="UniProtKB-UniRule"/>
</dbReference>
<keyword evidence="8 11" id="KW-0472">Membrane</keyword>
<dbReference type="EMBL" id="GDAI01002053">
    <property type="protein sequence ID" value="JAI15550.1"/>
    <property type="molecule type" value="mRNA"/>
</dbReference>
<comment type="function">
    <text evidence="9 11">Required for efficient N-glycosylation. Necessary for maintaining optimal levels of dolichol-linked oligosaccharides. Hydrolyzes dolichyl pyrophosphate at a very high rate and dolichyl monophosphate at a much lower rate. Does not act on phosphatidate.</text>
</comment>
<feature type="transmembrane region" description="Helical" evidence="11">
    <location>
        <begin position="170"/>
        <end position="195"/>
    </location>
</feature>
<dbReference type="SUPFAM" id="SSF48317">
    <property type="entry name" value="Acid phosphatase/Vanadium-dependent haloperoxidase"/>
    <property type="match status" value="1"/>
</dbReference>
<keyword evidence="6 11" id="KW-0256">Endoplasmic reticulum</keyword>
<evidence type="ECO:0000256" key="4">
    <source>
        <dbReference type="ARBA" id="ARBA00022692"/>
    </source>
</evidence>
<dbReference type="InterPro" id="IPR039667">
    <property type="entry name" value="Dolichyldiphosphatase_PAP2"/>
</dbReference>
<evidence type="ECO:0000256" key="8">
    <source>
        <dbReference type="ARBA" id="ARBA00023136"/>
    </source>
</evidence>
<dbReference type="UniPathway" id="UPA00378"/>
<dbReference type="GO" id="GO:0008610">
    <property type="term" value="P:lipid biosynthetic process"/>
    <property type="evidence" value="ECO:0007669"/>
    <property type="project" value="TreeGrafter"/>
</dbReference>
<keyword evidence="5 11" id="KW-0378">Hydrolase</keyword>
<dbReference type="PANTHER" id="PTHR11247:SF1">
    <property type="entry name" value="DOLICHYLDIPHOSPHATASE 1"/>
    <property type="match status" value="1"/>
</dbReference>